<evidence type="ECO:0000313" key="4">
    <source>
        <dbReference type="Proteomes" id="UP000440224"/>
    </source>
</evidence>
<dbReference type="SMART" id="SM00327">
    <property type="entry name" value="VWA"/>
    <property type="match status" value="1"/>
</dbReference>
<dbReference type="AlphaFoldDB" id="A0A6N7PU29"/>
<keyword evidence="1" id="KW-0472">Membrane</keyword>
<keyword evidence="4" id="KW-1185">Reference proteome</keyword>
<proteinExistence type="predicted"/>
<dbReference type="Proteomes" id="UP000440224">
    <property type="component" value="Unassembled WGS sequence"/>
</dbReference>
<sequence>MSFTTIAGLLVALLVAAPIAAHMLRRRQAEEQPFPPAKLVPPTKPMARRRSMLEDRSLFAVRALSVLLLAVLGATPFVRCARLGLARKDGASVALAIVIDDSLSMRAPLEGGPGGPGKRTKFDRALASARELATGLRSGDAVAVVLGGAPARVALAATTNMTAVTGALDMIEPSDRATDLEGALALARELLLRVPHADRRVVLLSDLADGAPSAPPLGGGSDAALWAPVPELEATGGDCAVTRADGRAGKVRARVVCSPEAAGAASASAGRSIELRGEGKVLASAPLGAAVRAEEISLDVPAGAPAELTVGLTPGDTILEDDEAPVVAAGGALPIAVVVDVASSHVATGGPPPIEQALAAMHLDAEVRPLPAVPDHAEELSAFAGLVVDDVPGFTPEVRRSLAAWVERGGVLLLTLGPRAATAPLGAGFDPLVPGVVRWGASPSQGADPTSAVFFGPSAEGLAKLSPDGRASFDPAALTNADVLARWDDGAPLLLRRSLGRGAVYVLSLPLTVEESDFVLRPAFLALLDRFVGTARARGGARQIEVGDAFTFDGFKDVAVERLPVGAGEARRTIPVVEQDGRRRAVAPLRGRYEVRLDGERVIRVATVPEREIDLRPRRVVDAARAEELGGVVPSIDASPYVALGLLGLVVLELFLRAVGQKREGSAAA</sequence>
<feature type="transmembrane region" description="Helical" evidence="1">
    <location>
        <begin position="58"/>
        <end position="78"/>
    </location>
</feature>
<accession>A0A6N7PU29</accession>
<dbReference type="InterPro" id="IPR011933">
    <property type="entry name" value="Double_TM_dom"/>
</dbReference>
<dbReference type="InterPro" id="IPR036465">
    <property type="entry name" value="vWFA_dom_sf"/>
</dbReference>
<dbReference type="PANTHER" id="PTHR37464">
    <property type="entry name" value="BLL2463 PROTEIN"/>
    <property type="match status" value="1"/>
</dbReference>
<organism evidence="3 4">
    <name type="scientific">Polyangium spumosum</name>
    <dbReference type="NCBI Taxonomy" id="889282"/>
    <lineage>
        <taxon>Bacteria</taxon>
        <taxon>Pseudomonadati</taxon>
        <taxon>Myxococcota</taxon>
        <taxon>Polyangia</taxon>
        <taxon>Polyangiales</taxon>
        <taxon>Polyangiaceae</taxon>
        <taxon>Polyangium</taxon>
    </lineage>
</organism>
<comment type="caution">
    <text evidence="3">The sequence shown here is derived from an EMBL/GenBank/DDBJ whole genome shotgun (WGS) entry which is preliminary data.</text>
</comment>
<dbReference type="OrthoDB" id="5500636at2"/>
<evidence type="ECO:0000256" key="1">
    <source>
        <dbReference type="SAM" id="Phobius"/>
    </source>
</evidence>
<gene>
    <name evidence="3" type="ORF">GF068_28065</name>
</gene>
<feature type="domain" description="VWFA" evidence="2">
    <location>
        <begin position="92"/>
        <end position="302"/>
    </location>
</feature>
<keyword evidence="1" id="KW-1133">Transmembrane helix</keyword>
<protein>
    <submittedName>
        <fullName evidence="3">VWA domain-containing protein</fullName>
    </submittedName>
</protein>
<reference evidence="3 4" key="1">
    <citation type="submission" date="2019-10" db="EMBL/GenBank/DDBJ databases">
        <title>A soil myxobacterium in the family Polyangiaceae.</title>
        <authorList>
            <person name="Li Y."/>
            <person name="Wang J."/>
        </authorList>
    </citation>
    <scope>NUCLEOTIDE SEQUENCE [LARGE SCALE GENOMIC DNA]</scope>
    <source>
        <strain evidence="3 4">DSM 14734</strain>
    </source>
</reference>
<dbReference type="SUPFAM" id="SSF53300">
    <property type="entry name" value="vWA-like"/>
    <property type="match status" value="1"/>
</dbReference>
<evidence type="ECO:0000259" key="2">
    <source>
        <dbReference type="SMART" id="SM00327"/>
    </source>
</evidence>
<dbReference type="EMBL" id="WJIE01000009">
    <property type="protein sequence ID" value="MRG95742.1"/>
    <property type="molecule type" value="Genomic_DNA"/>
</dbReference>
<dbReference type="Gene3D" id="3.40.50.880">
    <property type="match status" value="1"/>
</dbReference>
<dbReference type="Pfam" id="PF13519">
    <property type="entry name" value="VWA_2"/>
    <property type="match status" value="1"/>
</dbReference>
<dbReference type="PANTHER" id="PTHR37464:SF1">
    <property type="entry name" value="BLL2463 PROTEIN"/>
    <property type="match status" value="1"/>
</dbReference>
<dbReference type="Gene3D" id="3.40.50.410">
    <property type="entry name" value="von Willebrand factor, type A domain"/>
    <property type="match status" value="1"/>
</dbReference>
<dbReference type="InterPro" id="IPR024163">
    <property type="entry name" value="Aerotolerance_reg_N"/>
</dbReference>
<evidence type="ECO:0000313" key="3">
    <source>
        <dbReference type="EMBL" id="MRG95742.1"/>
    </source>
</evidence>
<dbReference type="NCBIfam" id="TIGR02226">
    <property type="entry name" value="two_anch"/>
    <property type="match status" value="1"/>
</dbReference>
<dbReference type="Pfam" id="PF07584">
    <property type="entry name" value="BatA"/>
    <property type="match status" value="1"/>
</dbReference>
<dbReference type="RefSeq" id="WP_153822565.1">
    <property type="nucleotide sequence ID" value="NZ_WJIE01000009.1"/>
</dbReference>
<dbReference type="SUPFAM" id="SSF52317">
    <property type="entry name" value="Class I glutamine amidotransferase-like"/>
    <property type="match status" value="1"/>
</dbReference>
<dbReference type="InterPro" id="IPR029062">
    <property type="entry name" value="Class_I_gatase-like"/>
</dbReference>
<dbReference type="InterPro" id="IPR002035">
    <property type="entry name" value="VWF_A"/>
</dbReference>
<keyword evidence="1" id="KW-0812">Transmembrane</keyword>
<name>A0A6N7PU29_9BACT</name>
<feature type="transmembrane region" description="Helical" evidence="1">
    <location>
        <begin position="6"/>
        <end position="24"/>
    </location>
</feature>